<evidence type="ECO:0000256" key="8">
    <source>
        <dbReference type="ARBA" id="ARBA00023136"/>
    </source>
</evidence>
<keyword evidence="3" id="KW-0813">Transport</keyword>
<feature type="transmembrane region" description="Helical" evidence="11">
    <location>
        <begin position="129"/>
        <end position="152"/>
    </location>
</feature>
<dbReference type="PANTHER" id="PTHR32196">
    <property type="entry name" value="ABC TRANSPORTER PERMEASE PROTEIN YPHD-RELATED-RELATED"/>
    <property type="match status" value="1"/>
</dbReference>
<comment type="subunit">
    <text evidence="2">The complex is composed of two ATP-binding proteins (LsrA), two transmembrane proteins (LsrC and LsrD) and a solute-binding protein (LsrB).</text>
</comment>
<evidence type="ECO:0000256" key="11">
    <source>
        <dbReference type="SAM" id="Phobius"/>
    </source>
</evidence>
<feature type="transmembrane region" description="Helical" evidence="11">
    <location>
        <begin position="277"/>
        <end position="296"/>
    </location>
</feature>
<dbReference type="PANTHER" id="PTHR32196:SF29">
    <property type="entry name" value="AUTOINDUCER 2 IMPORT SYSTEM PERMEASE PROTEIN LSRC"/>
    <property type="match status" value="1"/>
</dbReference>
<feature type="transmembrane region" description="Helical" evidence="11">
    <location>
        <begin position="164"/>
        <end position="187"/>
    </location>
</feature>
<dbReference type="CDD" id="cd06579">
    <property type="entry name" value="TM_PBP1_transp_AraH_like"/>
    <property type="match status" value="1"/>
</dbReference>
<keyword evidence="6 11" id="KW-0812">Transmembrane</keyword>
<keyword evidence="13" id="KW-1185">Reference proteome</keyword>
<evidence type="ECO:0000313" key="13">
    <source>
        <dbReference type="Proteomes" id="UP000318065"/>
    </source>
</evidence>
<feature type="transmembrane region" description="Helical" evidence="11">
    <location>
        <begin position="25"/>
        <end position="46"/>
    </location>
</feature>
<keyword evidence="4" id="KW-1003">Cell membrane</keyword>
<evidence type="ECO:0000256" key="4">
    <source>
        <dbReference type="ARBA" id="ARBA00022475"/>
    </source>
</evidence>
<feature type="transmembrane region" description="Helical" evidence="11">
    <location>
        <begin position="222"/>
        <end position="241"/>
    </location>
</feature>
<dbReference type="Proteomes" id="UP000318065">
    <property type="component" value="Chromosome"/>
</dbReference>
<dbReference type="RefSeq" id="WP_143527207.1">
    <property type="nucleotide sequence ID" value="NZ_AP019791.1"/>
</dbReference>
<dbReference type="AlphaFoldDB" id="A0A510HGV3"/>
<evidence type="ECO:0000256" key="5">
    <source>
        <dbReference type="ARBA" id="ARBA00022519"/>
    </source>
</evidence>
<reference evidence="12" key="1">
    <citation type="journal article" date="2019" name="Microbiol. Resour. Announc.">
        <title>Complete Genome Sequence of Rubrobacter xylanophilus Strain AA3-22, Isolated from Arima Onsen in Japan.</title>
        <authorList>
            <person name="Tomariguchi N."/>
            <person name="Miyazaki K."/>
        </authorList>
    </citation>
    <scope>NUCLEOTIDE SEQUENCE [LARGE SCALE GENOMIC DNA]</scope>
    <source>
        <strain evidence="12">AA3-22</strain>
    </source>
</reference>
<keyword evidence="5" id="KW-0997">Cell inner membrane</keyword>
<feature type="transmembrane region" description="Helical" evidence="11">
    <location>
        <begin position="79"/>
        <end position="98"/>
    </location>
</feature>
<evidence type="ECO:0000256" key="6">
    <source>
        <dbReference type="ARBA" id="ARBA00022692"/>
    </source>
</evidence>
<keyword evidence="7 11" id="KW-1133">Transmembrane helix</keyword>
<organism evidence="12 13">
    <name type="scientific">Rubrobacter xylanophilus</name>
    <dbReference type="NCBI Taxonomy" id="49319"/>
    <lineage>
        <taxon>Bacteria</taxon>
        <taxon>Bacillati</taxon>
        <taxon>Actinomycetota</taxon>
        <taxon>Rubrobacteria</taxon>
        <taxon>Rubrobacterales</taxon>
        <taxon>Rubrobacteraceae</taxon>
        <taxon>Rubrobacter</taxon>
    </lineage>
</organism>
<protein>
    <recommendedName>
        <fullName evidence="10">Autoinducer 2 import system permease protein LsrC</fullName>
    </recommendedName>
</protein>
<keyword evidence="8 11" id="KW-0472">Membrane</keyword>
<evidence type="ECO:0000256" key="3">
    <source>
        <dbReference type="ARBA" id="ARBA00022448"/>
    </source>
</evidence>
<evidence type="ECO:0000256" key="7">
    <source>
        <dbReference type="ARBA" id="ARBA00022989"/>
    </source>
</evidence>
<sequence length="329" mass="33142">MSGAAAAVREGRGGLLRRFLARPEAPALIFLCVLVGVFSVVADGFLRASNLEGILAQVAVMGVIALAVNQVILAGEIDISMGSMLGLCAIVAGTVAVATGSLLPTLLAGVAVGAAAGAVNGLLVTLGRIPAIIVTLGMLYALRGVILLITGGDWITGVPREARVLGLGSLLGVGAPVLVLFACYVLMELVHRHSGWGRDVLAVGGNRSAARLAGIPVDRVRFWAFVLVGVAVGIASVIYIGRAGSVQTNTGAGLELRVIAAVVVGGTSIAGGRGSPLAALTGAVLIGVILNGLVLLDVPGVWQDAVLGSLILLAVATDVLRRRLIGEKV</sequence>
<comment type="subcellular location">
    <subcellularLocation>
        <location evidence="1">Cell membrane</location>
        <topology evidence="1">Multi-pass membrane protein</topology>
    </subcellularLocation>
</comment>
<evidence type="ECO:0000256" key="1">
    <source>
        <dbReference type="ARBA" id="ARBA00004651"/>
    </source>
</evidence>
<dbReference type="GO" id="GO:0022857">
    <property type="term" value="F:transmembrane transporter activity"/>
    <property type="evidence" value="ECO:0007669"/>
    <property type="project" value="InterPro"/>
</dbReference>
<feature type="transmembrane region" description="Helical" evidence="11">
    <location>
        <begin position="53"/>
        <end position="73"/>
    </location>
</feature>
<dbReference type="GO" id="GO:0005886">
    <property type="term" value="C:plasma membrane"/>
    <property type="evidence" value="ECO:0007669"/>
    <property type="project" value="UniProtKB-SubCell"/>
</dbReference>
<evidence type="ECO:0000256" key="9">
    <source>
        <dbReference type="ARBA" id="ARBA00025439"/>
    </source>
</evidence>
<evidence type="ECO:0000256" key="2">
    <source>
        <dbReference type="ARBA" id="ARBA00011262"/>
    </source>
</evidence>
<dbReference type="Pfam" id="PF02653">
    <property type="entry name" value="BPD_transp_2"/>
    <property type="match status" value="1"/>
</dbReference>
<dbReference type="OrthoDB" id="9808136at2"/>
<proteinExistence type="predicted"/>
<accession>A0A510HGV3</accession>
<dbReference type="InterPro" id="IPR001851">
    <property type="entry name" value="ABC_transp_permease"/>
</dbReference>
<name>A0A510HGV3_9ACTN</name>
<dbReference type="EMBL" id="AP019791">
    <property type="protein sequence ID" value="BBL79164.1"/>
    <property type="molecule type" value="Genomic_DNA"/>
</dbReference>
<gene>
    <name evidence="12" type="primary">rbsC</name>
    <name evidence="12" type="ORF">RxyAA322_10180</name>
</gene>
<comment type="function">
    <text evidence="9">Part of the ABC transporter complex LsrABCD involved in autoinducer 2 (AI-2) import. Probably responsible for the translocation of the substrate across the membrane.</text>
</comment>
<evidence type="ECO:0000256" key="10">
    <source>
        <dbReference type="ARBA" id="ARBA00039382"/>
    </source>
</evidence>
<evidence type="ECO:0000313" key="12">
    <source>
        <dbReference type="EMBL" id="BBL79164.1"/>
    </source>
</evidence>